<dbReference type="InterPro" id="IPR051538">
    <property type="entry name" value="Acyl-CoA_Synth/Transferase"/>
</dbReference>
<dbReference type="Gene3D" id="3.30.470.20">
    <property type="entry name" value="ATP-grasp fold, B domain"/>
    <property type="match status" value="1"/>
</dbReference>
<dbReference type="InterPro" id="IPR032875">
    <property type="entry name" value="Succ_CoA_lig_flav_dom"/>
</dbReference>
<dbReference type="Proteomes" id="UP000286997">
    <property type="component" value="Unassembled WGS sequence"/>
</dbReference>
<dbReference type="Gene3D" id="3.30.1490.20">
    <property type="entry name" value="ATP-grasp fold, A domain"/>
    <property type="match status" value="1"/>
</dbReference>
<evidence type="ECO:0000256" key="2">
    <source>
        <dbReference type="ARBA" id="ARBA00022598"/>
    </source>
</evidence>
<dbReference type="GO" id="GO:0016874">
    <property type="term" value="F:ligase activity"/>
    <property type="evidence" value="ECO:0007669"/>
    <property type="project" value="UniProtKB-KW"/>
</dbReference>
<name>A0A437PFU7_9HYPH</name>
<dbReference type="GO" id="GO:0016747">
    <property type="term" value="F:acyltransferase activity, transferring groups other than amino-acyl groups"/>
    <property type="evidence" value="ECO:0007669"/>
    <property type="project" value="InterPro"/>
</dbReference>
<dbReference type="InterPro" id="IPR003781">
    <property type="entry name" value="CoA-bd"/>
</dbReference>
<dbReference type="Pfam" id="PF13549">
    <property type="entry name" value="ATP-grasp_5"/>
    <property type="match status" value="1"/>
</dbReference>
<dbReference type="SUPFAM" id="SSF51735">
    <property type="entry name" value="NAD(P)-binding Rossmann-fold domains"/>
    <property type="match status" value="1"/>
</dbReference>
<dbReference type="InterPro" id="IPR000182">
    <property type="entry name" value="GNAT_dom"/>
</dbReference>
<dbReference type="PROSITE" id="PS51186">
    <property type="entry name" value="GNAT"/>
    <property type="match status" value="1"/>
</dbReference>
<proteinExistence type="inferred from homology"/>
<keyword evidence="4" id="KW-0067">ATP-binding</keyword>
<dbReference type="PANTHER" id="PTHR43334">
    <property type="entry name" value="ACETATE--COA LIGASE [ADP-FORMING]"/>
    <property type="match status" value="1"/>
</dbReference>
<evidence type="ECO:0000256" key="4">
    <source>
        <dbReference type="ARBA" id="ARBA00022840"/>
    </source>
</evidence>
<keyword evidence="7" id="KW-0808">Transferase</keyword>
<evidence type="ECO:0000313" key="8">
    <source>
        <dbReference type="Proteomes" id="UP000286997"/>
    </source>
</evidence>
<protein>
    <submittedName>
        <fullName evidence="7">GNAT family N-acetyltransferase</fullName>
    </submittedName>
</protein>
<gene>
    <name evidence="7" type="ORF">EOE48_03385</name>
</gene>
<dbReference type="Pfam" id="PF13380">
    <property type="entry name" value="CoA_binding_2"/>
    <property type="match status" value="1"/>
</dbReference>
<evidence type="ECO:0000313" key="7">
    <source>
        <dbReference type="EMBL" id="RVU21152.1"/>
    </source>
</evidence>
<dbReference type="FunFam" id="3.30.1490.20:FF:000020">
    <property type="entry name" value="Protein lysine acetyltransferase"/>
    <property type="match status" value="1"/>
</dbReference>
<dbReference type="InterPro" id="IPR016102">
    <property type="entry name" value="Succinyl-CoA_synth-like"/>
</dbReference>
<dbReference type="Pfam" id="PF00583">
    <property type="entry name" value="Acetyltransf_1"/>
    <property type="match status" value="1"/>
</dbReference>
<dbReference type="RefSeq" id="WP_127727371.1">
    <property type="nucleotide sequence ID" value="NZ_SACP01000002.1"/>
</dbReference>
<evidence type="ECO:0000259" key="6">
    <source>
        <dbReference type="PROSITE" id="PS51186"/>
    </source>
</evidence>
<comment type="similarity">
    <text evidence="5">In the N-terminal section; belongs to the acetate CoA ligase alpha subunit family.</text>
</comment>
<keyword evidence="8" id="KW-1185">Reference proteome</keyword>
<dbReference type="Gene3D" id="3.40.50.720">
    <property type="entry name" value="NAD(P)-binding Rossmann-like Domain"/>
    <property type="match status" value="1"/>
</dbReference>
<keyword evidence="3" id="KW-0547">Nucleotide-binding</keyword>
<keyword evidence="2" id="KW-0436">Ligase</keyword>
<evidence type="ECO:0000256" key="5">
    <source>
        <dbReference type="ARBA" id="ARBA00060888"/>
    </source>
</evidence>
<evidence type="ECO:0000256" key="3">
    <source>
        <dbReference type="ARBA" id="ARBA00022741"/>
    </source>
</evidence>
<reference evidence="7 8" key="1">
    <citation type="submission" date="2019-01" db="EMBL/GenBank/DDBJ databases">
        <authorList>
            <person name="Chen W.-M."/>
        </authorList>
    </citation>
    <scope>NUCLEOTIDE SEQUENCE [LARGE SCALE GENOMIC DNA]</scope>
    <source>
        <strain evidence="7 8">TER-1</strain>
    </source>
</reference>
<accession>A0A437PFU7</accession>
<dbReference type="CDD" id="cd04301">
    <property type="entry name" value="NAT_SF"/>
    <property type="match status" value="1"/>
</dbReference>
<dbReference type="GO" id="GO:0005524">
    <property type="term" value="F:ATP binding"/>
    <property type="evidence" value="ECO:0007669"/>
    <property type="project" value="UniProtKB-KW"/>
</dbReference>
<dbReference type="SUPFAM" id="SSF55729">
    <property type="entry name" value="Acyl-CoA N-acyltransferases (Nat)"/>
    <property type="match status" value="1"/>
</dbReference>
<dbReference type="OrthoDB" id="9807426at2"/>
<evidence type="ECO:0000256" key="1">
    <source>
        <dbReference type="ARBA" id="ARBA00022532"/>
    </source>
</evidence>
<dbReference type="EMBL" id="SACP01000002">
    <property type="protein sequence ID" value="RVU21152.1"/>
    <property type="molecule type" value="Genomic_DNA"/>
</dbReference>
<dbReference type="InterPro" id="IPR036291">
    <property type="entry name" value="NAD(P)-bd_dom_sf"/>
</dbReference>
<dbReference type="Gene3D" id="3.40.50.261">
    <property type="entry name" value="Succinyl-CoA synthetase domains"/>
    <property type="match status" value="2"/>
</dbReference>
<dbReference type="Pfam" id="PF13607">
    <property type="entry name" value="Succ_CoA_lig"/>
    <property type="match status" value="1"/>
</dbReference>
<comment type="caution">
    <text evidence="7">The sequence shown here is derived from an EMBL/GenBank/DDBJ whole genome shotgun (WGS) entry which is preliminary data.</text>
</comment>
<dbReference type="Gene3D" id="3.40.630.30">
    <property type="match status" value="1"/>
</dbReference>
<dbReference type="SUPFAM" id="SSF52210">
    <property type="entry name" value="Succinyl-CoA synthetase domains"/>
    <property type="match status" value="2"/>
</dbReference>
<dbReference type="PANTHER" id="PTHR43334:SF1">
    <property type="entry name" value="3-HYDROXYPROPIONATE--COA LIGASE [ADP-FORMING]"/>
    <property type="match status" value="1"/>
</dbReference>
<dbReference type="SUPFAM" id="SSF56059">
    <property type="entry name" value="Glutathione synthetase ATP-binding domain-like"/>
    <property type="match status" value="1"/>
</dbReference>
<sequence length="914" mass="95999">MSTYRFDRLLAPRSVALVGASARERSFGGAILRNLRRAGFAGQIWPVNPNHAVVADLPCYPAIDATPEPADLVVVASPAASVPGIVAAAGGFGCGAAVIVTAGLGSEPGSLGYATREAARAHGLRLVGPDCMGLAVPGARLDASLLAEAPPRGDLALISQSRTVAAGIVAWAAARGHGFSAVLSLGQALDVDIADCLDHFASERTTRAILLSLDGVADAPKFMSAARAAARAKPVVVLRTGRSDPSRPENAATHAGMLARPDAVYDAALRRAGLLRVDDLDTLFSAVETLSRQRPFPGKRLAILANGRGVGSLAVDRLADLGGSLADLSPETHALLDETLPATGLAASVSWRNPLDLGADAGGDRYAAALAALLADRASDAVLVINVPTALSDGGEAVAAIAEATGRHRRGSFRAKPVFAVTMGGGADDPLKRAGIPRFATDAEAVEGFMHLVRYREAQDDLMKTPDSLPRDFSPDVTAARRIVAAALAEGRTWLDPQEVTGLLAAYDIPTLPLQVVPDADAAAEAAWPVIAAGGTVALKLVSPDIVHKSDVGGVHLDLTSEAAVREAAAAILARAARDRPEARITGFAVQPMLRRPKARELIAGLADDPVFGPVVVFGRGGTAVEVIDDRALALPPLDLRLAAELIGRTRVARRLKAYRDVAAADEHAVALVLVKLAQAAADLPELRDLDINPLLADEAGVIALDARAAVAPLATAARRDAGSGPSHARFAVRPYPTEWERRTTLRGRPVLIRPVRPEDEGMFAAFFRTASPDDLRLRFFAPVRDFNHAFLARLTQLDYARAIAFVAIDPAVAAEPDGTMMGAVRLHADANHRSGEFAIMIRSDLKGLGLGRALMRLMIDWARVEGITRIDGQVLRENRAMLTLCRALGFAIRTDPDDPDLVRAELDLAAAPV</sequence>
<dbReference type="GO" id="GO:0006099">
    <property type="term" value="P:tricarboxylic acid cycle"/>
    <property type="evidence" value="ECO:0007669"/>
    <property type="project" value="UniProtKB-KW"/>
</dbReference>
<dbReference type="AlphaFoldDB" id="A0A437PFU7"/>
<organism evidence="7 8">
    <name type="scientific">Methylobacterium oryzihabitans</name>
    <dbReference type="NCBI Taxonomy" id="2499852"/>
    <lineage>
        <taxon>Bacteria</taxon>
        <taxon>Pseudomonadati</taxon>
        <taxon>Pseudomonadota</taxon>
        <taxon>Alphaproteobacteria</taxon>
        <taxon>Hyphomicrobiales</taxon>
        <taxon>Methylobacteriaceae</taxon>
        <taxon>Methylobacterium</taxon>
    </lineage>
</organism>
<keyword evidence="1" id="KW-0816">Tricarboxylic acid cycle</keyword>
<dbReference type="InterPro" id="IPR013815">
    <property type="entry name" value="ATP_grasp_subdomain_1"/>
</dbReference>
<feature type="domain" description="N-acetyltransferase" evidence="6">
    <location>
        <begin position="751"/>
        <end position="910"/>
    </location>
</feature>
<dbReference type="SMART" id="SM00881">
    <property type="entry name" value="CoA_binding"/>
    <property type="match status" value="1"/>
</dbReference>
<dbReference type="InterPro" id="IPR016181">
    <property type="entry name" value="Acyl_CoA_acyltransferase"/>
</dbReference>